<evidence type="ECO:0000256" key="3">
    <source>
        <dbReference type="ARBA" id="ARBA00022801"/>
    </source>
</evidence>
<dbReference type="PROSITE" id="PS50600">
    <property type="entry name" value="ULP_PROTEASE"/>
    <property type="match status" value="1"/>
</dbReference>
<dbReference type="InterPro" id="IPR004252">
    <property type="entry name" value="Probable_transposase_24"/>
</dbReference>
<evidence type="ECO:0000313" key="6">
    <source>
        <dbReference type="EMBL" id="KAK7293030.1"/>
    </source>
</evidence>
<dbReference type="SUPFAM" id="SSF54001">
    <property type="entry name" value="Cysteine proteinases"/>
    <property type="match status" value="1"/>
</dbReference>
<dbReference type="Pfam" id="PF26133">
    <property type="entry name" value="DUF8039"/>
    <property type="match status" value="1"/>
</dbReference>
<dbReference type="InterPro" id="IPR003653">
    <property type="entry name" value="Peptidase_C48_C"/>
</dbReference>
<feature type="region of interest" description="Disordered" evidence="4">
    <location>
        <begin position="68"/>
        <end position="123"/>
    </location>
</feature>
<dbReference type="InterPro" id="IPR058352">
    <property type="entry name" value="DUF8039"/>
</dbReference>
<keyword evidence="2" id="KW-0645">Protease</keyword>
<dbReference type="AlphaFoldDB" id="A0AAN9PBU5"/>
<evidence type="ECO:0000313" key="7">
    <source>
        <dbReference type="Proteomes" id="UP001359559"/>
    </source>
</evidence>
<name>A0AAN9PBU5_CLITE</name>
<gene>
    <name evidence="6" type="ORF">RJT34_15891</name>
</gene>
<feature type="domain" description="Ubiquitin-like protease family profile" evidence="5">
    <location>
        <begin position="652"/>
        <end position="819"/>
    </location>
</feature>
<protein>
    <recommendedName>
        <fullName evidence="5">Ubiquitin-like protease family profile domain-containing protein</fullName>
    </recommendedName>
</protein>
<evidence type="ECO:0000256" key="4">
    <source>
        <dbReference type="SAM" id="MobiDB-lite"/>
    </source>
</evidence>
<feature type="compositionally biased region" description="Basic residues" evidence="4">
    <location>
        <begin position="81"/>
        <end position="96"/>
    </location>
</feature>
<dbReference type="GO" id="GO:0006508">
    <property type="term" value="P:proteolysis"/>
    <property type="evidence" value="ECO:0007669"/>
    <property type="project" value="UniProtKB-KW"/>
</dbReference>
<dbReference type="Proteomes" id="UP001359559">
    <property type="component" value="Unassembled WGS sequence"/>
</dbReference>
<reference evidence="6 7" key="1">
    <citation type="submission" date="2024-01" db="EMBL/GenBank/DDBJ databases">
        <title>The genomes of 5 underutilized Papilionoideae crops provide insights into root nodulation and disease resistance.</title>
        <authorList>
            <person name="Yuan L."/>
        </authorList>
    </citation>
    <scope>NUCLEOTIDE SEQUENCE [LARGE SCALE GENOMIC DNA]</scope>
    <source>
        <strain evidence="6">LY-2023</strain>
        <tissue evidence="6">Leaf</tissue>
    </source>
</reference>
<comment type="similarity">
    <text evidence="1">Belongs to the peptidase C48 family.</text>
</comment>
<dbReference type="InterPro" id="IPR038765">
    <property type="entry name" value="Papain-like_cys_pep_sf"/>
</dbReference>
<proteinExistence type="inferred from homology"/>
<feature type="compositionally biased region" description="Basic and acidic residues" evidence="4">
    <location>
        <begin position="114"/>
        <end position="123"/>
    </location>
</feature>
<comment type="caution">
    <text evidence="6">The sequence shown here is derived from an EMBL/GenBank/DDBJ whole genome shotgun (WGS) entry which is preliminary data.</text>
</comment>
<dbReference type="Pfam" id="PF02902">
    <property type="entry name" value="Peptidase_C48"/>
    <property type="match status" value="1"/>
</dbReference>
<keyword evidence="3" id="KW-0378">Hydrolase</keyword>
<accession>A0AAN9PBU5</accession>
<evidence type="ECO:0000256" key="2">
    <source>
        <dbReference type="ARBA" id="ARBA00022670"/>
    </source>
</evidence>
<feature type="region of interest" description="Disordered" evidence="4">
    <location>
        <begin position="579"/>
        <end position="604"/>
    </location>
</feature>
<feature type="compositionally biased region" description="Basic and acidic residues" evidence="4">
    <location>
        <begin position="584"/>
        <end position="596"/>
    </location>
</feature>
<dbReference type="Gene3D" id="3.40.395.10">
    <property type="entry name" value="Adenoviral Proteinase, Chain A"/>
    <property type="match status" value="1"/>
</dbReference>
<dbReference type="EMBL" id="JAYKXN010000004">
    <property type="protein sequence ID" value="KAK7293030.1"/>
    <property type="molecule type" value="Genomic_DNA"/>
</dbReference>
<keyword evidence="7" id="KW-1185">Reference proteome</keyword>
<evidence type="ECO:0000259" key="5">
    <source>
        <dbReference type="PROSITE" id="PS50600"/>
    </source>
</evidence>
<evidence type="ECO:0000256" key="1">
    <source>
        <dbReference type="ARBA" id="ARBA00005234"/>
    </source>
</evidence>
<dbReference type="GO" id="GO:0008234">
    <property type="term" value="F:cysteine-type peptidase activity"/>
    <property type="evidence" value="ECO:0007669"/>
    <property type="project" value="InterPro"/>
</dbReference>
<organism evidence="6 7">
    <name type="scientific">Clitoria ternatea</name>
    <name type="common">Butterfly pea</name>
    <dbReference type="NCBI Taxonomy" id="43366"/>
    <lineage>
        <taxon>Eukaryota</taxon>
        <taxon>Viridiplantae</taxon>
        <taxon>Streptophyta</taxon>
        <taxon>Embryophyta</taxon>
        <taxon>Tracheophyta</taxon>
        <taxon>Spermatophyta</taxon>
        <taxon>Magnoliopsida</taxon>
        <taxon>eudicotyledons</taxon>
        <taxon>Gunneridae</taxon>
        <taxon>Pentapetalae</taxon>
        <taxon>rosids</taxon>
        <taxon>fabids</taxon>
        <taxon>Fabales</taxon>
        <taxon>Fabaceae</taxon>
        <taxon>Papilionoideae</taxon>
        <taxon>50 kb inversion clade</taxon>
        <taxon>NPAAA clade</taxon>
        <taxon>indigoferoid/millettioid clade</taxon>
        <taxon>Phaseoleae</taxon>
        <taxon>Clitoria</taxon>
    </lineage>
</organism>
<dbReference type="PANTHER" id="PTHR33018">
    <property type="entry name" value="OS10G0338966 PROTEIN-RELATED"/>
    <property type="match status" value="1"/>
</dbReference>
<sequence>MSVLAHARVAYVFAPSPNLTLRLPFSPFSAIAATPHHPIASKPHTRPSPLQFQGSDYCSVTSMRLRSMTSHNEDKSPTMLPKRKRQRGNSKMKKVIKSLNEDKSLTIPQKRKGQRGDSKMKKVIKAKNEGKKLPVGWNTKKQPINPNKALFVNYIGHVTRNLVPITYYDWDNVPNDIKDIIWNSVAECFDIDDSRKKFVLSAAGQSARSFRAKLTKRAIDEDGNFVTEVPAKYARIISEDVWKEFANRCGSEEFKKLSKENAQRAKSVPYKYRKAAKGYAIIEQEMLAESGSDMTCIPRHVLWKEGRVNKNGDIVDENVQRVWEQCENLSQSMSQLESKGPTRDDILAKVLNVPEHPGRVRGVGFGVCQRDVFNRQKQPRPTKEEFEQLKIKLDELTQMVVEMRQRHLCTPMSEPPQPQQCMLMSGQSHMSGQPQTEQCMLMSGQSHMSGKPQPCIPMPEKSNEQMQIQPKNDFVSGKGGCTPMASLDIPEGEHACYLFLSTPTYRMVAKGKVYNLLGNTLHNASMLENHARVSIDFLEQDEENTELPVPNKNDSLITLGDALSTLVSWPIHLISLQNQTPTTSERKGKEPGHTKESATSPTHKSACQSLLSSGARGLPYCTFLEYYVQNNSEGIQLPIPMPLHICNVAFDEQISAECIDEILQYNLLSASTICVYMRFLYDHYLHGKELEAKFSFMSPHMLSEHNEDHTHQYVANVLNKFVGQNKLIMTPYKAGNHWVLVAINVLDEMIYYLDSVHDNHKGRSQMTNMFNGAISIYRALRRIRIPKAKVKLKWSRVVCPRQENDVDSGYYVMRFMKEIVHMGQTMIPEKYFQEYQCATYTEEQLDEVREDWSSYVFREFIKKN</sequence>
<dbReference type="PANTHER" id="PTHR33018:SF31">
    <property type="entry name" value="TRANSPOSASE, PTTA_EN_SPM, PLANT"/>
    <property type="match status" value="1"/>
</dbReference>
<dbReference type="Pfam" id="PF03004">
    <property type="entry name" value="Transposase_24"/>
    <property type="match status" value="1"/>
</dbReference>